<dbReference type="Pfam" id="PF14580">
    <property type="entry name" value="LRR_9"/>
    <property type="match status" value="1"/>
</dbReference>
<organism evidence="4 5">
    <name type="scientific">Tritrichomonas musculus</name>
    <dbReference type="NCBI Taxonomy" id="1915356"/>
    <lineage>
        <taxon>Eukaryota</taxon>
        <taxon>Metamonada</taxon>
        <taxon>Parabasalia</taxon>
        <taxon>Tritrichomonadida</taxon>
        <taxon>Tritrichomonadidae</taxon>
        <taxon>Tritrichomonas</taxon>
    </lineage>
</organism>
<keyword evidence="1" id="KW-0433">Leucine-rich repeat</keyword>
<comment type="caution">
    <text evidence="4">The sequence shown here is derived from an EMBL/GenBank/DDBJ whole genome shotgun (WGS) entry which is preliminary data.</text>
</comment>
<dbReference type="SUPFAM" id="SSF52058">
    <property type="entry name" value="L domain-like"/>
    <property type="match status" value="1"/>
</dbReference>
<dbReference type="Proteomes" id="UP001470230">
    <property type="component" value="Unassembled WGS sequence"/>
</dbReference>
<reference evidence="4 5" key="1">
    <citation type="submission" date="2024-04" db="EMBL/GenBank/DDBJ databases">
        <title>Tritrichomonas musculus Genome.</title>
        <authorList>
            <person name="Alves-Ferreira E."/>
            <person name="Grigg M."/>
            <person name="Lorenzi H."/>
            <person name="Galac M."/>
        </authorList>
    </citation>
    <scope>NUCLEOTIDE SEQUENCE [LARGE SCALE GENOMIC DNA]</scope>
    <source>
        <strain evidence="4 5">EAF2021</strain>
    </source>
</reference>
<dbReference type="PANTHER" id="PTHR18849">
    <property type="entry name" value="LEUCINE RICH REPEAT PROTEIN"/>
    <property type="match status" value="1"/>
</dbReference>
<name>A0ABR2KPL3_9EUKA</name>
<accession>A0ABR2KPL3</accession>
<evidence type="ECO:0000256" key="2">
    <source>
        <dbReference type="ARBA" id="ARBA00022737"/>
    </source>
</evidence>
<protein>
    <submittedName>
        <fullName evidence="4">DNA damage response, detection of DNA damage</fullName>
    </submittedName>
</protein>
<evidence type="ECO:0000256" key="1">
    <source>
        <dbReference type="ARBA" id="ARBA00022614"/>
    </source>
</evidence>
<dbReference type="PROSITE" id="PS51450">
    <property type="entry name" value="LRR"/>
    <property type="match status" value="2"/>
</dbReference>
<feature type="region of interest" description="Disordered" evidence="3">
    <location>
        <begin position="159"/>
        <end position="178"/>
    </location>
</feature>
<keyword evidence="2" id="KW-0677">Repeat</keyword>
<evidence type="ECO:0000256" key="3">
    <source>
        <dbReference type="SAM" id="MobiDB-lite"/>
    </source>
</evidence>
<gene>
    <name evidence="4" type="ORF">M9Y10_029593</name>
</gene>
<dbReference type="InterPro" id="IPR032675">
    <property type="entry name" value="LRR_dom_sf"/>
</dbReference>
<dbReference type="EMBL" id="JAPFFF010000004">
    <property type="protein sequence ID" value="KAK8892367.1"/>
    <property type="molecule type" value="Genomic_DNA"/>
</dbReference>
<evidence type="ECO:0000313" key="5">
    <source>
        <dbReference type="Proteomes" id="UP001470230"/>
    </source>
</evidence>
<dbReference type="Gene3D" id="3.80.10.10">
    <property type="entry name" value="Ribonuclease Inhibitor"/>
    <property type="match status" value="1"/>
</dbReference>
<keyword evidence="5" id="KW-1185">Reference proteome</keyword>
<proteinExistence type="predicted"/>
<feature type="compositionally biased region" description="Low complexity" evidence="3">
    <location>
        <begin position="164"/>
        <end position="173"/>
    </location>
</feature>
<dbReference type="InterPro" id="IPR001611">
    <property type="entry name" value="Leu-rich_rpt"/>
</dbReference>
<evidence type="ECO:0000313" key="4">
    <source>
        <dbReference type="EMBL" id="KAK8892367.1"/>
    </source>
</evidence>
<dbReference type="PANTHER" id="PTHR18849:SF0">
    <property type="entry name" value="CILIA- AND FLAGELLA-ASSOCIATED PROTEIN 410-RELATED"/>
    <property type="match status" value="1"/>
</dbReference>
<sequence length="226" mass="26102">MSKIRNVVLSEEMIQQRTKQKLSEVKNLNMWGYDLTDVSIVKKMPNLEVISLSLNHISSLLFFKDCKHLRDLFLRHNLISNFSELQHLKKLPALRSLWLSENPITSNPNYRLRVIHELPNLIKLDESDVTEEEKKKAKSMTFDDSELGKIDNFLQDTELNHPQNNSTNNNSTTHPKRILKLPPSSLNMSNQKNDDKPLITAILALLPELSNDSLDIVIQKVQELKK</sequence>